<accession>A0ABD3T726</accession>
<organism evidence="2 3">
    <name type="scientific">Sinanodonta woodiana</name>
    <name type="common">Chinese pond mussel</name>
    <name type="synonym">Anodonta woodiana</name>
    <dbReference type="NCBI Taxonomy" id="1069815"/>
    <lineage>
        <taxon>Eukaryota</taxon>
        <taxon>Metazoa</taxon>
        <taxon>Spiralia</taxon>
        <taxon>Lophotrochozoa</taxon>
        <taxon>Mollusca</taxon>
        <taxon>Bivalvia</taxon>
        <taxon>Autobranchia</taxon>
        <taxon>Heteroconchia</taxon>
        <taxon>Palaeoheterodonta</taxon>
        <taxon>Unionida</taxon>
        <taxon>Unionoidea</taxon>
        <taxon>Unionidae</taxon>
        <taxon>Unioninae</taxon>
        <taxon>Sinanodonta</taxon>
    </lineage>
</organism>
<keyword evidence="1" id="KW-0812">Transmembrane</keyword>
<evidence type="ECO:0000313" key="2">
    <source>
        <dbReference type="EMBL" id="KAL3832375.1"/>
    </source>
</evidence>
<sequence length="104" mass="11939">MVEGCSAQNVSHVKRISIRRSIKSITRNTCTLPLSVLLFIILYGISTARNLVTTKKIARGNHSVQYRAIRVTKDCSSQRNYFSGEWPDRLLIVLSSLLRMERDW</sequence>
<dbReference type="AlphaFoldDB" id="A0ABD3T726"/>
<keyword evidence="1" id="KW-1133">Transmembrane helix</keyword>
<dbReference type="EMBL" id="JBJQND010000019">
    <property type="protein sequence ID" value="KAL3832375.1"/>
    <property type="molecule type" value="Genomic_DNA"/>
</dbReference>
<comment type="caution">
    <text evidence="2">The sequence shown here is derived from an EMBL/GenBank/DDBJ whole genome shotgun (WGS) entry which is preliminary data.</text>
</comment>
<protein>
    <submittedName>
        <fullName evidence="2">Uncharacterized protein</fullName>
    </submittedName>
</protein>
<name>A0ABD3T726_SINWO</name>
<proteinExistence type="predicted"/>
<evidence type="ECO:0000313" key="3">
    <source>
        <dbReference type="Proteomes" id="UP001634394"/>
    </source>
</evidence>
<dbReference type="Proteomes" id="UP001634394">
    <property type="component" value="Unassembled WGS sequence"/>
</dbReference>
<feature type="transmembrane region" description="Helical" evidence="1">
    <location>
        <begin position="25"/>
        <end position="45"/>
    </location>
</feature>
<reference evidence="2 3" key="1">
    <citation type="submission" date="2024-11" db="EMBL/GenBank/DDBJ databases">
        <title>Chromosome-level genome assembly of the freshwater bivalve Anodonta woodiana.</title>
        <authorList>
            <person name="Chen X."/>
        </authorList>
    </citation>
    <scope>NUCLEOTIDE SEQUENCE [LARGE SCALE GENOMIC DNA]</scope>
    <source>
        <strain evidence="2">MN2024</strain>
        <tissue evidence="2">Gills</tissue>
    </source>
</reference>
<keyword evidence="3" id="KW-1185">Reference proteome</keyword>
<keyword evidence="1" id="KW-0472">Membrane</keyword>
<evidence type="ECO:0000256" key="1">
    <source>
        <dbReference type="SAM" id="Phobius"/>
    </source>
</evidence>
<gene>
    <name evidence="2" type="ORF">ACJMK2_024025</name>
</gene>